<organism evidence="2">
    <name type="scientific">marine metagenome</name>
    <dbReference type="NCBI Taxonomy" id="408172"/>
    <lineage>
        <taxon>unclassified sequences</taxon>
        <taxon>metagenomes</taxon>
        <taxon>ecological metagenomes</taxon>
    </lineage>
</organism>
<accession>A0A382GMA8</accession>
<feature type="domain" description="SnoaL-like" evidence="1">
    <location>
        <begin position="20"/>
        <end position="104"/>
    </location>
</feature>
<dbReference type="SUPFAM" id="SSF54427">
    <property type="entry name" value="NTF2-like"/>
    <property type="match status" value="1"/>
</dbReference>
<sequence>MSTESVMDHHLDALLAEPFDIEEVMKDYTEDSTLITPNGAVSGLDNLRNSFSGFAGMMAGDGQFDLTQKHVDGEMGYIAWTLESSAVSVPLGSDTFLVRDDKIVTQTFAGAITPKG</sequence>
<evidence type="ECO:0000313" key="2">
    <source>
        <dbReference type="EMBL" id="SVB75944.1"/>
    </source>
</evidence>
<dbReference type="Pfam" id="PF12680">
    <property type="entry name" value="SnoaL_2"/>
    <property type="match status" value="1"/>
</dbReference>
<protein>
    <recommendedName>
        <fullName evidence="1">SnoaL-like domain-containing protein</fullName>
    </recommendedName>
</protein>
<name>A0A382GMA8_9ZZZZ</name>
<dbReference type="InterPro" id="IPR037401">
    <property type="entry name" value="SnoaL-like"/>
</dbReference>
<reference evidence="2" key="1">
    <citation type="submission" date="2018-05" db="EMBL/GenBank/DDBJ databases">
        <authorList>
            <person name="Lanie J.A."/>
            <person name="Ng W.-L."/>
            <person name="Kazmierczak K.M."/>
            <person name="Andrzejewski T.M."/>
            <person name="Davidsen T.M."/>
            <person name="Wayne K.J."/>
            <person name="Tettelin H."/>
            <person name="Glass J.I."/>
            <person name="Rusch D."/>
            <person name="Podicherti R."/>
            <person name="Tsui H.-C.T."/>
            <person name="Winkler M.E."/>
        </authorList>
    </citation>
    <scope>NUCLEOTIDE SEQUENCE</scope>
</reference>
<proteinExistence type="predicted"/>
<dbReference type="Gene3D" id="3.10.450.50">
    <property type="match status" value="1"/>
</dbReference>
<dbReference type="InterPro" id="IPR032710">
    <property type="entry name" value="NTF2-like_dom_sf"/>
</dbReference>
<gene>
    <name evidence="2" type="ORF">METZ01_LOCUS228798</name>
</gene>
<dbReference type="EMBL" id="UINC01056197">
    <property type="protein sequence ID" value="SVB75944.1"/>
    <property type="molecule type" value="Genomic_DNA"/>
</dbReference>
<dbReference type="AlphaFoldDB" id="A0A382GMA8"/>
<evidence type="ECO:0000259" key="1">
    <source>
        <dbReference type="Pfam" id="PF12680"/>
    </source>
</evidence>